<dbReference type="Proteomes" id="UP001562425">
    <property type="component" value="Unassembled WGS sequence"/>
</dbReference>
<evidence type="ECO:0000313" key="1">
    <source>
        <dbReference type="EMBL" id="KAL1378290.1"/>
    </source>
</evidence>
<accession>A0ABD1CPH0</accession>
<sequence>NCQAGKEGARGWPPLTSFLHPEGDRCKSNQDVAPTVLHKFSIQSR</sequence>
<proteinExistence type="predicted"/>
<gene>
    <name evidence="1" type="ORF">pipiens_015678</name>
</gene>
<evidence type="ECO:0000313" key="2">
    <source>
        <dbReference type="Proteomes" id="UP001562425"/>
    </source>
</evidence>
<feature type="non-terminal residue" evidence="1">
    <location>
        <position position="1"/>
    </location>
</feature>
<reference evidence="1 2" key="1">
    <citation type="submission" date="2024-05" db="EMBL/GenBank/DDBJ databases">
        <title>Culex pipiens pipiens assembly and annotation.</title>
        <authorList>
            <person name="Alout H."/>
            <person name="Durand T."/>
        </authorList>
    </citation>
    <scope>NUCLEOTIDE SEQUENCE [LARGE SCALE GENOMIC DNA]</scope>
    <source>
        <strain evidence="1">HA-2024</strain>
        <tissue evidence="1">Whole body</tissue>
    </source>
</reference>
<dbReference type="AlphaFoldDB" id="A0ABD1CPH0"/>
<protein>
    <submittedName>
        <fullName evidence="1">Uncharacterized protein</fullName>
    </submittedName>
</protein>
<keyword evidence="2" id="KW-1185">Reference proteome</keyword>
<name>A0ABD1CPH0_CULPP</name>
<comment type="caution">
    <text evidence="1">The sequence shown here is derived from an EMBL/GenBank/DDBJ whole genome shotgun (WGS) entry which is preliminary data.</text>
</comment>
<organism evidence="1 2">
    <name type="scientific">Culex pipiens pipiens</name>
    <name type="common">Northern house mosquito</name>
    <dbReference type="NCBI Taxonomy" id="38569"/>
    <lineage>
        <taxon>Eukaryota</taxon>
        <taxon>Metazoa</taxon>
        <taxon>Ecdysozoa</taxon>
        <taxon>Arthropoda</taxon>
        <taxon>Hexapoda</taxon>
        <taxon>Insecta</taxon>
        <taxon>Pterygota</taxon>
        <taxon>Neoptera</taxon>
        <taxon>Endopterygota</taxon>
        <taxon>Diptera</taxon>
        <taxon>Nematocera</taxon>
        <taxon>Culicoidea</taxon>
        <taxon>Culicidae</taxon>
        <taxon>Culicinae</taxon>
        <taxon>Culicini</taxon>
        <taxon>Culex</taxon>
        <taxon>Culex</taxon>
    </lineage>
</organism>
<dbReference type="EMBL" id="JBEHCU010010392">
    <property type="protein sequence ID" value="KAL1378290.1"/>
    <property type="molecule type" value="Genomic_DNA"/>
</dbReference>